<dbReference type="EMBL" id="AP024485">
    <property type="protein sequence ID" value="BCS90068.1"/>
    <property type="molecule type" value="Genomic_DNA"/>
</dbReference>
<protein>
    <recommendedName>
        <fullName evidence="3">Phage-Barnase-EndoU-ColicinE5/D-RelE like nuclease 3 domain-containing protein</fullName>
    </recommendedName>
</protein>
<evidence type="ECO:0000313" key="1">
    <source>
        <dbReference type="EMBL" id="BCS90068.1"/>
    </source>
</evidence>
<evidence type="ECO:0008006" key="3">
    <source>
        <dbReference type="Google" id="ProtNLM"/>
    </source>
</evidence>
<dbReference type="InterPro" id="IPR038573">
    <property type="entry name" value="BrnT_sf"/>
</dbReference>
<gene>
    <name evidence="1" type="ORF">PSDVSF_33100</name>
</gene>
<sequence length="123" mass="14308">MSIVDILGIEDEDFRIVFGKTQIDYDPNKDEINRKKHGYALESGVDFLNRTIQPFSSSPMMTRKKVVANDEYGDEVRHNHLCYDDQNNVVFMVTTMRPDETVWVISVRPASREERDLFQATYG</sequence>
<dbReference type="Proteomes" id="UP001053296">
    <property type="component" value="Chromosome"/>
</dbReference>
<dbReference type="Gene3D" id="3.10.450.530">
    <property type="entry name" value="Ribonuclease toxin, BrnT, of type II toxin-antitoxin system"/>
    <property type="match status" value="1"/>
</dbReference>
<accession>A0ABN6EUV0</accession>
<organism evidence="1 2">
    <name type="scientific">Pseudodesulfovibrio sediminis</name>
    <dbReference type="NCBI Taxonomy" id="2810563"/>
    <lineage>
        <taxon>Bacteria</taxon>
        <taxon>Pseudomonadati</taxon>
        <taxon>Thermodesulfobacteriota</taxon>
        <taxon>Desulfovibrionia</taxon>
        <taxon>Desulfovibrionales</taxon>
        <taxon>Desulfovibrionaceae</taxon>
    </lineage>
</organism>
<dbReference type="RefSeq" id="WP_229592010.1">
    <property type="nucleotide sequence ID" value="NZ_AP024485.1"/>
</dbReference>
<evidence type="ECO:0000313" key="2">
    <source>
        <dbReference type="Proteomes" id="UP001053296"/>
    </source>
</evidence>
<reference evidence="1" key="1">
    <citation type="journal article" date="2022" name="Arch. Microbiol.">
        <title>Pseudodesulfovibrio sediminis sp. nov., a mesophilic and neutrophilic sulfate-reducing bacterium isolated from sediment of a brackish lake.</title>
        <authorList>
            <person name="Takahashi A."/>
            <person name="Kojima H."/>
            <person name="Watanabe M."/>
            <person name="Fukui M."/>
        </authorList>
    </citation>
    <scope>NUCLEOTIDE SEQUENCE</scope>
    <source>
        <strain evidence="1">SF6</strain>
    </source>
</reference>
<proteinExistence type="predicted"/>
<keyword evidence="2" id="KW-1185">Reference proteome</keyword>
<name>A0ABN6EUV0_9BACT</name>